<evidence type="ECO:0000259" key="2">
    <source>
        <dbReference type="Pfam" id="PF01966"/>
    </source>
</evidence>
<keyword evidence="3" id="KW-0808">Transferase</keyword>
<dbReference type="STRING" id="1121307.CLCY_7c01640"/>
<gene>
    <name evidence="3" type="ORF">CLCY_7c01640</name>
</gene>
<dbReference type="EMBL" id="LFVU01000003">
    <property type="protein sequence ID" value="KMT23115.1"/>
    <property type="molecule type" value="Genomic_DNA"/>
</dbReference>
<organism evidence="3 4">
    <name type="scientific">Clostridium cylindrosporum DSM 605</name>
    <dbReference type="NCBI Taxonomy" id="1121307"/>
    <lineage>
        <taxon>Bacteria</taxon>
        <taxon>Bacillati</taxon>
        <taxon>Bacillota</taxon>
        <taxon>Clostridia</taxon>
        <taxon>Eubacteriales</taxon>
        <taxon>Clostridiaceae</taxon>
        <taxon>Clostridium</taxon>
    </lineage>
</organism>
<keyword evidence="3" id="KW-0548">Nucleotidyltransferase</keyword>
<proteinExistence type="predicted"/>
<name>A0A0J8DAP7_CLOCY</name>
<dbReference type="InterPro" id="IPR006674">
    <property type="entry name" value="HD_domain"/>
</dbReference>
<keyword evidence="3" id="KW-0378">Hydrolase</keyword>
<dbReference type="OrthoDB" id="9805698at2"/>
<dbReference type="PATRIC" id="fig|1121307.3.peg.2446"/>
<dbReference type="Gene3D" id="1.10.3090.10">
    <property type="entry name" value="cca-adding enzyme, domain 2"/>
    <property type="match status" value="1"/>
</dbReference>
<dbReference type="PANTHER" id="PTHR47545">
    <property type="entry name" value="MULTIFUNCTIONAL CCA PROTEIN"/>
    <property type="match status" value="1"/>
</dbReference>
<dbReference type="EC" id="2.7.7.72" evidence="3"/>
<keyword evidence="4" id="KW-1185">Reference proteome</keyword>
<dbReference type="Pfam" id="PF01966">
    <property type="entry name" value="HD"/>
    <property type="match status" value="1"/>
</dbReference>
<dbReference type="AlphaFoldDB" id="A0A0J8DAP7"/>
<reference evidence="3 4" key="1">
    <citation type="submission" date="2015-06" db="EMBL/GenBank/DDBJ databases">
        <title>Draft genome sequence of the purine-degrading Clostridium cylindrosporum HC-1 (DSM 605).</title>
        <authorList>
            <person name="Poehlein A."/>
            <person name="Schiel-Bengelsdorf B."/>
            <person name="Bengelsdorf F."/>
            <person name="Daniel R."/>
            <person name="Duerre P."/>
        </authorList>
    </citation>
    <scope>NUCLEOTIDE SEQUENCE [LARGE SCALE GENOMIC DNA]</scope>
    <source>
        <strain evidence="3 4">DSM 605</strain>
    </source>
</reference>
<keyword evidence="1" id="KW-0547">Nucleotide-binding</keyword>
<dbReference type="InterPro" id="IPR050124">
    <property type="entry name" value="tRNA_CCA-adding_enzyme"/>
</dbReference>
<accession>A0A0J8DAP7</accession>
<dbReference type="InterPro" id="IPR003607">
    <property type="entry name" value="HD/PDEase_dom"/>
</dbReference>
<dbReference type="GO" id="GO:0004810">
    <property type="term" value="F:CCA tRNA nucleotidyltransferase activity"/>
    <property type="evidence" value="ECO:0007669"/>
    <property type="project" value="UniProtKB-EC"/>
</dbReference>
<dbReference type="RefSeq" id="WP_048569487.1">
    <property type="nucleotide sequence ID" value="NZ_LFVU01000003.1"/>
</dbReference>
<dbReference type="SUPFAM" id="SSF109604">
    <property type="entry name" value="HD-domain/PDEase-like"/>
    <property type="match status" value="1"/>
</dbReference>
<comment type="caution">
    <text evidence="3">The sequence shown here is derived from an EMBL/GenBank/DDBJ whole genome shotgun (WGS) entry which is preliminary data.</text>
</comment>
<dbReference type="CDD" id="cd00077">
    <property type="entry name" value="HDc"/>
    <property type="match status" value="1"/>
</dbReference>
<feature type="domain" description="HD" evidence="2">
    <location>
        <begin position="118"/>
        <end position="217"/>
    </location>
</feature>
<evidence type="ECO:0000313" key="4">
    <source>
        <dbReference type="Proteomes" id="UP000036756"/>
    </source>
</evidence>
<protein>
    <submittedName>
        <fullName evidence="3">Polynucleotide adenylyltransferase/metal dependent phosphohydrolase</fullName>
        <ecNumber evidence="3">2.7.7.72</ecNumber>
    </submittedName>
</protein>
<dbReference type="GO" id="GO:0000166">
    <property type="term" value="F:nucleotide binding"/>
    <property type="evidence" value="ECO:0007669"/>
    <property type="project" value="UniProtKB-KW"/>
</dbReference>
<evidence type="ECO:0000313" key="3">
    <source>
        <dbReference type="EMBL" id="KMT23115.1"/>
    </source>
</evidence>
<dbReference type="GO" id="GO:0016787">
    <property type="term" value="F:hydrolase activity"/>
    <property type="evidence" value="ECO:0007669"/>
    <property type="project" value="UniProtKB-KW"/>
</dbReference>
<dbReference type="Proteomes" id="UP000036756">
    <property type="component" value="Unassembled WGS sequence"/>
</dbReference>
<evidence type="ECO:0000256" key="1">
    <source>
        <dbReference type="ARBA" id="ARBA00022741"/>
    </source>
</evidence>
<sequence>MRKLKLRIKNKLTLTEALRIIRFSAENQRSVNQGVIDIIKKSFNFNEKDYIYIKAEFELILLSHSVDHILRLLQEFRVLEKLIPGLSRCYGFNQRSKYHNKDVFEHIISVTSIVPRDITLRLCGILHDIAKPICFTMDSKGNGHFPNHDALSASMARDILKGFGYSEDVIDKVYLLVKNHMKKCKVASKENLIKLTNLVGKDNVIDLLELQIADDLSKNPEYVNVKPLVCLYKIQKNIN</sequence>